<evidence type="ECO:0000256" key="2">
    <source>
        <dbReference type="SAM" id="Phobius"/>
    </source>
</evidence>
<dbReference type="EMBL" id="DVFT01000203">
    <property type="protein sequence ID" value="HIQ97638.1"/>
    <property type="molecule type" value="Genomic_DNA"/>
</dbReference>
<keyword evidence="2" id="KW-0812">Transmembrane</keyword>
<feature type="compositionally biased region" description="Basic and acidic residues" evidence="1">
    <location>
        <begin position="182"/>
        <end position="228"/>
    </location>
</feature>
<evidence type="ECO:0000313" key="3">
    <source>
        <dbReference type="EMBL" id="HIQ97638.1"/>
    </source>
</evidence>
<feature type="transmembrane region" description="Helical" evidence="2">
    <location>
        <begin position="125"/>
        <end position="143"/>
    </location>
</feature>
<comment type="caution">
    <text evidence="3">The sequence shown here is derived from an EMBL/GenBank/DDBJ whole genome shotgun (WGS) entry which is preliminary data.</text>
</comment>
<protein>
    <submittedName>
        <fullName evidence="3">Uncharacterized protein</fullName>
    </submittedName>
</protein>
<feature type="transmembrane region" description="Helical" evidence="2">
    <location>
        <begin position="12"/>
        <end position="33"/>
    </location>
</feature>
<dbReference type="Proteomes" id="UP000886886">
    <property type="component" value="Unassembled WGS sequence"/>
</dbReference>
<feature type="transmembrane region" description="Helical" evidence="2">
    <location>
        <begin position="94"/>
        <end position="113"/>
    </location>
</feature>
<organism evidence="3 4">
    <name type="scientific">Candidatus Limivivens merdigallinarum</name>
    <dbReference type="NCBI Taxonomy" id="2840859"/>
    <lineage>
        <taxon>Bacteria</taxon>
        <taxon>Bacillati</taxon>
        <taxon>Bacillota</taxon>
        <taxon>Clostridia</taxon>
        <taxon>Lachnospirales</taxon>
        <taxon>Lachnospiraceae</taxon>
        <taxon>Lachnospiraceae incertae sedis</taxon>
        <taxon>Candidatus Limivivens</taxon>
    </lineage>
</organism>
<name>A0A9D1D2F9_9FIRM</name>
<evidence type="ECO:0000313" key="4">
    <source>
        <dbReference type="Proteomes" id="UP000886886"/>
    </source>
</evidence>
<sequence>MLQTLMQTNAVLYGMGILCILGAVSQLILGMIYHRMRKDVENEHTAKGKFIKQVRQRYDLRRRMGGAVNTQNFIEKSLQQYRRLGLNLHQWRRIGGILLTLSLGLGLFGYYTASHERLYLASSTNYLWAMGLSVLFMAAVYGLTDTRYRQSCLVVGITDMLEASGQGSTSIAERAAAKEGREEISAKSRSFREGKAKKEKQELKESLSRVKEAVGESAASREKERNAEILKNMDPAEQERVIREVLKEFLS</sequence>
<proteinExistence type="predicted"/>
<keyword evidence="2" id="KW-1133">Transmembrane helix</keyword>
<reference evidence="3" key="1">
    <citation type="submission" date="2020-10" db="EMBL/GenBank/DDBJ databases">
        <authorList>
            <person name="Gilroy R."/>
        </authorList>
    </citation>
    <scope>NUCLEOTIDE SEQUENCE</scope>
    <source>
        <strain evidence="3">ChiSjej3B21-11622</strain>
    </source>
</reference>
<feature type="region of interest" description="Disordered" evidence="1">
    <location>
        <begin position="182"/>
        <end position="232"/>
    </location>
</feature>
<dbReference type="AlphaFoldDB" id="A0A9D1D2F9"/>
<reference evidence="3" key="2">
    <citation type="journal article" date="2021" name="PeerJ">
        <title>Extensive microbial diversity within the chicken gut microbiome revealed by metagenomics and culture.</title>
        <authorList>
            <person name="Gilroy R."/>
            <person name="Ravi A."/>
            <person name="Getino M."/>
            <person name="Pursley I."/>
            <person name="Horton D.L."/>
            <person name="Alikhan N.F."/>
            <person name="Baker D."/>
            <person name="Gharbi K."/>
            <person name="Hall N."/>
            <person name="Watson M."/>
            <person name="Adriaenssens E.M."/>
            <person name="Foster-Nyarko E."/>
            <person name="Jarju S."/>
            <person name="Secka A."/>
            <person name="Antonio M."/>
            <person name="Oren A."/>
            <person name="Chaudhuri R.R."/>
            <person name="La Ragione R."/>
            <person name="Hildebrand F."/>
            <person name="Pallen M.J."/>
        </authorList>
    </citation>
    <scope>NUCLEOTIDE SEQUENCE</scope>
    <source>
        <strain evidence="3">ChiSjej3B21-11622</strain>
    </source>
</reference>
<evidence type="ECO:0000256" key="1">
    <source>
        <dbReference type="SAM" id="MobiDB-lite"/>
    </source>
</evidence>
<gene>
    <name evidence="3" type="ORF">IAB26_13905</name>
</gene>
<accession>A0A9D1D2F9</accession>
<keyword evidence="2" id="KW-0472">Membrane</keyword>